<feature type="chain" id="PRO_5022813145" evidence="2">
    <location>
        <begin position="26"/>
        <end position="344"/>
    </location>
</feature>
<protein>
    <submittedName>
        <fullName evidence="4">CHRD domain-containing protein</fullName>
    </submittedName>
</protein>
<sequence>MRVRLVALSTLVFGLSLVAGTTAQAAQSTADSTPSTMSSTMPGMTDMPGMTGAAPPSAEPKAPDRAAGIQRARQRPVFLKATLEGRNEVQVAGKPPVGDPKGSATGLVRVQGDRVTFAFSWKGISAPTLGHIHQGASGANGDVKVPLFTTAMPDTVTSAAGSVTVTDPAVADALRADPAGFYLNLHTKEFPGGAVRGQLGKLREAPDLLELLQGGDEKAFLSGDQEVPVAGGPAVGDRQGHAVAFVRPKDTQVAYSFAWLGIAPTLGHIHRGNFGSNGPVVVPLFTTPVPSTVFAVSGTATGLDPALVKDISEHPASFYANLHSAQFPGGAVRGQLYHRDHDHD</sequence>
<evidence type="ECO:0000256" key="2">
    <source>
        <dbReference type="SAM" id="SignalP"/>
    </source>
</evidence>
<name>A0A5B2W9Y3_9PSEU</name>
<keyword evidence="2" id="KW-0732">Signal</keyword>
<feature type="region of interest" description="Disordered" evidence="1">
    <location>
        <begin position="23"/>
        <end position="68"/>
    </location>
</feature>
<reference evidence="4 5" key="1">
    <citation type="submission" date="2019-09" db="EMBL/GenBank/DDBJ databases">
        <title>Goodfellowia gen. nov., a new genus of the Pseudonocardineae related to Actinoalloteichus, containing Goodfellowia coeruleoviolacea gen. nov., comb. nov. gen. nov., comb. nov.</title>
        <authorList>
            <person name="Labeda D."/>
        </authorList>
    </citation>
    <scope>NUCLEOTIDE SEQUENCE [LARGE SCALE GENOMIC DNA]</scope>
    <source>
        <strain evidence="4 5">AN110305</strain>
    </source>
</reference>
<feature type="signal peptide" evidence="2">
    <location>
        <begin position="1"/>
        <end position="25"/>
    </location>
</feature>
<keyword evidence="5" id="KW-1185">Reference proteome</keyword>
<dbReference type="RefSeq" id="WP_149855193.1">
    <property type="nucleotide sequence ID" value="NZ_VUOB01000113.1"/>
</dbReference>
<dbReference type="AlphaFoldDB" id="A0A5B2W9Y3"/>
<evidence type="ECO:0000313" key="4">
    <source>
        <dbReference type="EMBL" id="KAA2247292.1"/>
    </source>
</evidence>
<dbReference type="SMART" id="SM00754">
    <property type="entry name" value="CHRD"/>
    <property type="match status" value="2"/>
</dbReference>
<evidence type="ECO:0000256" key="1">
    <source>
        <dbReference type="SAM" id="MobiDB-lite"/>
    </source>
</evidence>
<feature type="compositionally biased region" description="Low complexity" evidence="1">
    <location>
        <begin position="23"/>
        <end position="52"/>
    </location>
</feature>
<feature type="domain" description="CHRD" evidence="3">
    <location>
        <begin position="77"/>
        <end position="201"/>
    </location>
</feature>
<reference evidence="4 5" key="2">
    <citation type="submission" date="2019-09" db="EMBL/GenBank/DDBJ databases">
        <authorList>
            <person name="Jin C."/>
        </authorList>
    </citation>
    <scope>NUCLEOTIDE SEQUENCE [LARGE SCALE GENOMIC DNA]</scope>
    <source>
        <strain evidence="4 5">AN110305</strain>
    </source>
</reference>
<dbReference type="OrthoDB" id="8901345at2"/>
<evidence type="ECO:0000313" key="5">
    <source>
        <dbReference type="Proteomes" id="UP000323454"/>
    </source>
</evidence>
<proteinExistence type="predicted"/>
<dbReference type="Pfam" id="PF07452">
    <property type="entry name" value="CHRD"/>
    <property type="match status" value="2"/>
</dbReference>
<dbReference type="Proteomes" id="UP000323454">
    <property type="component" value="Unassembled WGS sequence"/>
</dbReference>
<dbReference type="EMBL" id="VUOB01000113">
    <property type="protein sequence ID" value="KAA2247292.1"/>
    <property type="molecule type" value="Genomic_DNA"/>
</dbReference>
<gene>
    <name evidence="4" type="ORF">F0L68_40285</name>
</gene>
<comment type="caution">
    <text evidence="4">The sequence shown here is derived from an EMBL/GenBank/DDBJ whole genome shotgun (WGS) entry which is preliminary data.</text>
</comment>
<feature type="domain" description="CHRD" evidence="3">
    <location>
        <begin position="215"/>
        <end position="338"/>
    </location>
</feature>
<organism evidence="4 5">
    <name type="scientific">Solihabitans fulvus</name>
    <dbReference type="NCBI Taxonomy" id="1892852"/>
    <lineage>
        <taxon>Bacteria</taxon>
        <taxon>Bacillati</taxon>
        <taxon>Actinomycetota</taxon>
        <taxon>Actinomycetes</taxon>
        <taxon>Pseudonocardiales</taxon>
        <taxon>Pseudonocardiaceae</taxon>
        <taxon>Solihabitans</taxon>
    </lineage>
</organism>
<dbReference type="InterPro" id="IPR010895">
    <property type="entry name" value="CHRD"/>
</dbReference>
<evidence type="ECO:0000259" key="3">
    <source>
        <dbReference type="SMART" id="SM00754"/>
    </source>
</evidence>
<accession>A0A5B2W9Y3</accession>